<dbReference type="Proteomes" id="UP001652740">
    <property type="component" value="Unplaced"/>
</dbReference>
<protein>
    <submittedName>
        <fullName evidence="3">Uncharacterized protein LOC113516203</fullName>
    </submittedName>
</protein>
<dbReference type="InterPro" id="IPR002919">
    <property type="entry name" value="TIL_dom"/>
</dbReference>
<name>A0ABM3N011_GALME</name>
<dbReference type="InterPro" id="IPR036084">
    <property type="entry name" value="Ser_inhib-like_sf"/>
</dbReference>
<organism evidence="2 3">
    <name type="scientific">Galleria mellonella</name>
    <name type="common">Greater wax moth</name>
    <dbReference type="NCBI Taxonomy" id="7137"/>
    <lineage>
        <taxon>Eukaryota</taxon>
        <taxon>Metazoa</taxon>
        <taxon>Ecdysozoa</taxon>
        <taxon>Arthropoda</taxon>
        <taxon>Hexapoda</taxon>
        <taxon>Insecta</taxon>
        <taxon>Pterygota</taxon>
        <taxon>Neoptera</taxon>
        <taxon>Endopterygota</taxon>
        <taxon>Lepidoptera</taxon>
        <taxon>Glossata</taxon>
        <taxon>Ditrysia</taxon>
        <taxon>Pyraloidea</taxon>
        <taxon>Pyralidae</taxon>
        <taxon>Galleriinae</taxon>
        <taxon>Galleria</taxon>
    </lineage>
</organism>
<evidence type="ECO:0000313" key="3">
    <source>
        <dbReference type="RefSeq" id="XP_052756941.1"/>
    </source>
</evidence>
<evidence type="ECO:0000313" key="2">
    <source>
        <dbReference type="Proteomes" id="UP001652740"/>
    </source>
</evidence>
<dbReference type="Pfam" id="PF01826">
    <property type="entry name" value="TIL"/>
    <property type="match status" value="1"/>
</dbReference>
<keyword evidence="2" id="KW-1185">Reference proteome</keyword>
<dbReference type="SUPFAM" id="SSF57567">
    <property type="entry name" value="Serine protease inhibitors"/>
    <property type="match status" value="1"/>
</dbReference>
<dbReference type="RefSeq" id="XP_052756941.1">
    <property type="nucleotide sequence ID" value="XM_052900981.1"/>
</dbReference>
<sequence>MHDIVALATRSGNYDYDDIDANKRHSFIDDRRNWRKKALQNPSEFEHKDWNDKKRRYDNPRYVDDPESKLLSNLDRPRELDLSSSYRGQRHYDNLDKATIFKSSETVHSSAYLDNDADKKNTIGTMNCERPHEKYETCFAGCAAITCDNPRDRLQPCYPFCEAGCICMPPYVRDDRTHKCVLPDDCTNI</sequence>
<dbReference type="GeneID" id="113516203"/>
<proteinExistence type="predicted"/>
<dbReference type="Gene3D" id="2.10.25.10">
    <property type="entry name" value="Laminin"/>
    <property type="match status" value="1"/>
</dbReference>
<dbReference type="CDD" id="cd19941">
    <property type="entry name" value="TIL"/>
    <property type="match status" value="1"/>
</dbReference>
<feature type="domain" description="TIL" evidence="1">
    <location>
        <begin position="130"/>
        <end position="186"/>
    </location>
</feature>
<accession>A0ABM3N011</accession>
<reference evidence="3" key="1">
    <citation type="submission" date="2025-08" db="UniProtKB">
        <authorList>
            <consortium name="RefSeq"/>
        </authorList>
    </citation>
    <scope>IDENTIFICATION</scope>
    <source>
        <tissue evidence="3">Whole larvae</tissue>
    </source>
</reference>
<gene>
    <name evidence="3" type="primary">LOC113516203</name>
</gene>
<evidence type="ECO:0000259" key="1">
    <source>
        <dbReference type="Pfam" id="PF01826"/>
    </source>
</evidence>